<protein>
    <submittedName>
        <fullName evidence="1">DUF2255 family protein</fullName>
    </submittedName>
</protein>
<dbReference type="InterPro" id="IPR016888">
    <property type="entry name" value="UCP028498"/>
</dbReference>
<name>A0A371NWD9_9MICO</name>
<reference evidence="1 2" key="1">
    <citation type="submission" date="2018-08" db="EMBL/GenBank/DDBJ databases">
        <title>Isolation, diversity and antifungal activity of Actinobacteria from cow dung.</title>
        <authorList>
            <person name="Ling L."/>
        </authorList>
    </citation>
    <scope>NUCLEOTIDE SEQUENCE [LARGE SCALE GENOMIC DNA]</scope>
    <source>
        <strain evidence="1 2">NEAU-LLE</strain>
    </source>
</reference>
<keyword evidence="2" id="KW-1185">Reference proteome</keyword>
<comment type="caution">
    <text evidence="1">The sequence shown here is derived from an EMBL/GenBank/DDBJ whole genome shotgun (WGS) entry which is preliminary data.</text>
</comment>
<dbReference type="RefSeq" id="WP_116241051.1">
    <property type="nucleotide sequence ID" value="NZ_QUAB01000017.1"/>
</dbReference>
<dbReference type="AlphaFoldDB" id="A0A371NWD9"/>
<accession>A0A371NWD9</accession>
<organism evidence="1 2">
    <name type="scientific">Microbacterium bovistercoris</name>
    <dbReference type="NCBI Taxonomy" id="2293570"/>
    <lineage>
        <taxon>Bacteria</taxon>
        <taxon>Bacillati</taxon>
        <taxon>Actinomycetota</taxon>
        <taxon>Actinomycetes</taxon>
        <taxon>Micrococcales</taxon>
        <taxon>Microbacteriaceae</taxon>
        <taxon>Microbacterium</taxon>
    </lineage>
</organism>
<gene>
    <name evidence="1" type="ORF">DY023_03945</name>
</gene>
<dbReference type="Pfam" id="PF10012">
    <property type="entry name" value="DUF2255"/>
    <property type="match status" value="1"/>
</dbReference>
<evidence type="ECO:0000313" key="2">
    <source>
        <dbReference type="Proteomes" id="UP000262172"/>
    </source>
</evidence>
<proteinExistence type="predicted"/>
<sequence>MASDELVTLLDETEVVAIVTRKQNGDSLATPIWSMVVNGVPYIRSAYGETGWWCRHVRAGRPVAFALGDGAIAEVDRAAALELPREDITLTPIAADDEVQQAISAEMERKYAGAPRSSIDVMLTDGALDATFRVS</sequence>
<dbReference type="SUPFAM" id="SSF50475">
    <property type="entry name" value="FMN-binding split barrel"/>
    <property type="match status" value="1"/>
</dbReference>
<evidence type="ECO:0000313" key="1">
    <source>
        <dbReference type="EMBL" id="REJ07359.1"/>
    </source>
</evidence>
<dbReference type="Proteomes" id="UP000262172">
    <property type="component" value="Unassembled WGS sequence"/>
</dbReference>
<dbReference type="OrthoDB" id="162563at2"/>
<dbReference type="EMBL" id="QUAB01000017">
    <property type="protein sequence ID" value="REJ07359.1"/>
    <property type="molecule type" value="Genomic_DNA"/>
</dbReference>